<accession>A0ABR0PKJ4</accession>
<name>A0ABR0PKJ4_GOSAR</name>
<evidence type="ECO:0000256" key="3">
    <source>
        <dbReference type="ARBA" id="ARBA00022946"/>
    </source>
</evidence>
<keyword evidence="4" id="KW-0508">mRNA splicing</keyword>
<dbReference type="Proteomes" id="UP001358586">
    <property type="component" value="Chromosome 6"/>
</dbReference>
<keyword evidence="2" id="KW-0677">Repeat</keyword>
<keyword evidence="5" id="KW-0687">Ribonucleoprotein</keyword>
<evidence type="ECO:0000313" key="6">
    <source>
        <dbReference type="EMBL" id="KAK5824730.1"/>
    </source>
</evidence>
<evidence type="ECO:0008006" key="8">
    <source>
        <dbReference type="Google" id="ProtNLM"/>
    </source>
</evidence>
<protein>
    <recommendedName>
        <fullName evidence="8">CRM domain-containing protein</fullName>
    </recommendedName>
</protein>
<evidence type="ECO:0000256" key="4">
    <source>
        <dbReference type="ARBA" id="ARBA00023187"/>
    </source>
</evidence>
<evidence type="ECO:0000256" key="2">
    <source>
        <dbReference type="ARBA" id="ARBA00022737"/>
    </source>
</evidence>
<keyword evidence="7" id="KW-1185">Reference proteome</keyword>
<reference evidence="6 7" key="1">
    <citation type="submission" date="2023-03" db="EMBL/GenBank/DDBJ databases">
        <title>WGS of Gossypium arboreum.</title>
        <authorList>
            <person name="Yu D."/>
        </authorList>
    </citation>
    <scope>NUCLEOTIDE SEQUENCE [LARGE SCALE GENOMIC DNA]</scope>
    <source>
        <tissue evidence="6">Leaf</tissue>
    </source>
</reference>
<organism evidence="6 7">
    <name type="scientific">Gossypium arboreum</name>
    <name type="common">Tree cotton</name>
    <name type="synonym">Gossypium nanking</name>
    <dbReference type="NCBI Taxonomy" id="29729"/>
    <lineage>
        <taxon>Eukaryota</taxon>
        <taxon>Viridiplantae</taxon>
        <taxon>Streptophyta</taxon>
        <taxon>Embryophyta</taxon>
        <taxon>Tracheophyta</taxon>
        <taxon>Spermatophyta</taxon>
        <taxon>Magnoliopsida</taxon>
        <taxon>eudicotyledons</taxon>
        <taxon>Gunneridae</taxon>
        <taxon>Pentapetalae</taxon>
        <taxon>rosids</taxon>
        <taxon>malvids</taxon>
        <taxon>Malvales</taxon>
        <taxon>Malvaceae</taxon>
        <taxon>Malvoideae</taxon>
        <taxon>Gossypium</taxon>
    </lineage>
</organism>
<sequence>MNTQASNTTTTSVSSPRIQSWVPDSGTSHYVTNNLANLSTYSSYTGSERNMEVQGLAQAIVKLWERPAIAKMAIKLGVENTRNERMAEELKRLAAGIAFQKQGILFLVFYRSNDFLPPVVTNTLKEMQKPKIFGRRRKRKHEGGP</sequence>
<dbReference type="PANTHER" id="PTHR31846:SF7">
    <property type="entry name" value="CRS1 _ YHBY (CRM) DOMAIN-CONTAINING PROTEIN"/>
    <property type="match status" value="1"/>
</dbReference>
<dbReference type="InterPro" id="IPR045278">
    <property type="entry name" value="CRS1/CFM2/CFM3"/>
</dbReference>
<dbReference type="EMBL" id="JARKNE010000006">
    <property type="protein sequence ID" value="KAK5824730.1"/>
    <property type="molecule type" value="Genomic_DNA"/>
</dbReference>
<dbReference type="InterPro" id="IPR035920">
    <property type="entry name" value="YhbY-like_sf"/>
</dbReference>
<dbReference type="SUPFAM" id="SSF75471">
    <property type="entry name" value="YhbY-like"/>
    <property type="match status" value="1"/>
</dbReference>
<gene>
    <name evidence="6" type="ORF">PVK06_019513</name>
</gene>
<keyword evidence="1" id="KW-0507">mRNA processing</keyword>
<dbReference type="PANTHER" id="PTHR31846">
    <property type="entry name" value="CRS1 / YHBY (CRM) DOMAIN-CONTAINING PROTEIN"/>
    <property type="match status" value="1"/>
</dbReference>
<proteinExistence type="predicted"/>
<evidence type="ECO:0000256" key="1">
    <source>
        <dbReference type="ARBA" id="ARBA00022664"/>
    </source>
</evidence>
<evidence type="ECO:0000313" key="7">
    <source>
        <dbReference type="Proteomes" id="UP001358586"/>
    </source>
</evidence>
<evidence type="ECO:0000256" key="5">
    <source>
        <dbReference type="ARBA" id="ARBA00023274"/>
    </source>
</evidence>
<keyword evidence="3" id="KW-0809">Transit peptide</keyword>
<comment type="caution">
    <text evidence="6">The sequence shown here is derived from an EMBL/GenBank/DDBJ whole genome shotgun (WGS) entry which is preliminary data.</text>
</comment>